<dbReference type="PANTHER" id="PTHR33408:SF2">
    <property type="entry name" value="TRANSPOSASE DDE DOMAIN-CONTAINING PROTEIN"/>
    <property type="match status" value="1"/>
</dbReference>
<evidence type="ECO:0000313" key="3">
    <source>
        <dbReference type="Proteomes" id="UP000675554"/>
    </source>
</evidence>
<feature type="non-terminal residue" evidence="2">
    <location>
        <position position="1"/>
    </location>
</feature>
<keyword evidence="3" id="KW-1185">Reference proteome</keyword>
<gene>
    <name evidence="2" type="ORF">KDA82_41420</name>
</gene>
<protein>
    <submittedName>
        <fullName evidence="2">Transposase</fullName>
    </submittedName>
</protein>
<evidence type="ECO:0000313" key="2">
    <source>
        <dbReference type="EMBL" id="MBR7679283.1"/>
    </source>
</evidence>
<feature type="non-terminal residue" evidence="2">
    <location>
        <position position="93"/>
    </location>
</feature>
<name>A0A8T4J876_9ACTN</name>
<proteinExistence type="predicted"/>
<reference evidence="2" key="1">
    <citation type="submission" date="2021-04" db="EMBL/GenBank/DDBJ databases">
        <title>Sequencing of actinobacteria type strains.</title>
        <authorList>
            <person name="Nguyen G.-S."/>
            <person name="Wentzel A."/>
        </authorList>
    </citation>
    <scope>NUCLEOTIDE SEQUENCE</scope>
    <source>
        <strain evidence="2">DSM 42095</strain>
    </source>
</reference>
<dbReference type="EMBL" id="JAGSMN010002501">
    <property type="protein sequence ID" value="MBR7679283.1"/>
    <property type="molecule type" value="Genomic_DNA"/>
</dbReference>
<dbReference type="PANTHER" id="PTHR33408">
    <property type="entry name" value="TRANSPOSASE"/>
    <property type="match status" value="1"/>
</dbReference>
<sequence>KQCPLLHTCTESRDHRKMIHRHIWQDHLDEADHLRHTEENKQIYAKRKETIERVFADLKHKHGLRWTTLRGKKKLSMQAMLVFAAMNLKKLAN</sequence>
<evidence type="ECO:0000259" key="1">
    <source>
        <dbReference type="Pfam" id="PF13751"/>
    </source>
</evidence>
<accession>A0A8T4J876</accession>
<organism evidence="2 3">
    <name type="scientific">Streptomyces daliensis</name>
    <dbReference type="NCBI Taxonomy" id="299421"/>
    <lineage>
        <taxon>Bacteria</taxon>
        <taxon>Bacillati</taxon>
        <taxon>Actinomycetota</taxon>
        <taxon>Actinomycetes</taxon>
        <taxon>Kitasatosporales</taxon>
        <taxon>Streptomycetaceae</taxon>
        <taxon>Streptomyces</taxon>
    </lineage>
</organism>
<dbReference type="AlphaFoldDB" id="A0A8T4J876"/>
<dbReference type="InterPro" id="IPR025668">
    <property type="entry name" value="Tnp_DDE_dom"/>
</dbReference>
<dbReference type="Proteomes" id="UP000675554">
    <property type="component" value="Unassembled WGS sequence"/>
</dbReference>
<comment type="caution">
    <text evidence="2">The sequence shown here is derived from an EMBL/GenBank/DDBJ whole genome shotgun (WGS) entry which is preliminary data.</text>
</comment>
<feature type="domain" description="Transposase DDE" evidence="1">
    <location>
        <begin position="1"/>
        <end position="92"/>
    </location>
</feature>
<dbReference type="Pfam" id="PF13751">
    <property type="entry name" value="DDE_Tnp_1_6"/>
    <property type="match status" value="1"/>
</dbReference>